<dbReference type="SUPFAM" id="SSF47384">
    <property type="entry name" value="Homodimeric domain of signal transducing histidine kinase"/>
    <property type="match status" value="1"/>
</dbReference>
<dbReference type="EC" id="2.7.13.3" evidence="2"/>
<dbReference type="SUPFAM" id="SSF55785">
    <property type="entry name" value="PYP-like sensor domain (PAS domain)"/>
    <property type="match status" value="2"/>
</dbReference>
<dbReference type="InterPro" id="IPR013655">
    <property type="entry name" value="PAS_fold_3"/>
</dbReference>
<dbReference type="InterPro" id="IPR005467">
    <property type="entry name" value="His_kinase_dom"/>
</dbReference>
<keyword evidence="4" id="KW-0808">Transferase</keyword>
<evidence type="ECO:0000256" key="8">
    <source>
        <dbReference type="SAM" id="Coils"/>
    </source>
</evidence>
<sequence length="860" mass="97957">MKELNRARFHFLECMERINRAIQQADDVEQMLWNALETAYSIFDCDRIWLLYPCDPKAPTFRIPVEIFRKEYPGALALNQDIPMWSLGEGFCTKVLETEGPVVFRSDTDPPIFHELAEQFGVRSQVIMAIYPRVGKPWMFGMHQCSYDRTWSRDEQELFEGIGRRIAEGLSALLLLRDLRETQERFDLAVKGSRDGLWDWPDVNQDAMWWSPRVYEMLGRNPGEIAPAASTLMELVHPDDLEKVRLALRHRFKDDGEQQELRFRIRNGSGETRWLLARGMTVAGNGGESRRMSGSFQDVTDATLAAEELRQYQDRLEELVEERMAELKAINAELEATTEALREREEQLRILFENSPLGIVLLDPGDLRFVRFNQKAHEFLKYSREEFTSLGMVDIDANLPPEDARDRQWLAQKSGWHQYETLGRAKDGSLLELQLTGQMIQIGGKPYLLQIFEDISARKAMEAELIRAKESADEANRAKSEFLAVMSHEIRTPLSVVIASIDHLLHTTEDSEQKAILELADSSADSLHSLIEDILDFSRIEARRVEIRRDAFDLRGCIEKIIEMFRMQAQGKGLRLRYTIDPQVPATIHGDPDRLTQVLINLVGNAMKFTHQGEVAIRVGVRPDSLILSVRDTGIGIAEDKRDRLFQSFSQVDSSLTRKYGGTGLGLAISKALVDLMGGTIWVESAPGKGSVFSFTLPAWSQQPEDSREARAAAGEEVQENLQRRQAGRVLLVDDDPRVRKIVTMTLAERHWEVTTVTGGREALELLREEAFDLILMDLQMPDMSGLDVTREIREREKSTKGRRTPIVALTAHALLDHKKSCLEVGMDDFLSKPASREKLFEVVEKYLEPPPEDDMESCA</sequence>
<keyword evidence="8" id="KW-0175">Coiled coil</keyword>
<evidence type="ECO:0000259" key="11">
    <source>
        <dbReference type="PROSITE" id="PS50112"/>
    </source>
</evidence>
<dbReference type="Pfam" id="PF13188">
    <property type="entry name" value="PAS_8"/>
    <property type="match status" value="1"/>
</dbReference>
<dbReference type="PROSITE" id="PS50109">
    <property type="entry name" value="HIS_KIN"/>
    <property type="match status" value="1"/>
</dbReference>
<feature type="domain" description="PAC" evidence="12">
    <location>
        <begin position="259"/>
        <end position="311"/>
    </location>
</feature>
<dbReference type="CDD" id="cd00082">
    <property type="entry name" value="HisKA"/>
    <property type="match status" value="1"/>
</dbReference>
<keyword evidence="14" id="KW-1185">Reference proteome</keyword>
<dbReference type="InterPro" id="IPR036890">
    <property type="entry name" value="HATPase_C_sf"/>
</dbReference>
<reference evidence="13 14" key="1">
    <citation type="journal article" date="2016" name="C (Basel)">
        <title>Selective Growth of and Electricity Production by Marine Exoelectrogenic Bacteria in Self-Aggregated Hydrogel of Microbially Reduced Graphene Oxide.</title>
        <authorList>
            <person name="Yoshida N."/>
            <person name="Goto Y."/>
            <person name="Miyata Y."/>
        </authorList>
    </citation>
    <scope>NUCLEOTIDE SEQUENCE [LARGE SCALE GENOMIC DNA]</scope>
    <source>
        <strain evidence="13 14">NIT-T3</strain>
    </source>
</reference>
<dbReference type="PROSITE" id="PS50112">
    <property type="entry name" value="PAS"/>
    <property type="match status" value="2"/>
</dbReference>
<dbReference type="InterPro" id="IPR003661">
    <property type="entry name" value="HisK_dim/P_dom"/>
</dbReference>
<accession>A0ABN6DWM3</accession>
<dbReference type="Pfam" id="PF00512">
    <property type="entry name" value="HisKA"/>
    <property type="match status" value="1"/>
</dbReference>
<gene>
    <name evidence="13" type="ORF">DESUT3_13280</name>
</gene>
<dbReference type="SUPFAM" id="SSF55781">
    <property type="entry name" value="GAF domain-like"/>
    <property type="match status" value="1"/>
</dbReference>
<evidence type="ECO:0000313" key="13">
    <source>
        <dbReference type="EMBL" id="BCR04259.1"/>
    </source>
</evidence>
<dbReference type="InterPro" id="IPR004358">
    <property type="entry name" value="Sig_transdc_His_kin-like_C"/>
</dbReference>
<dbReference type="NCBIfam" id="TIGR00229">
    <property type="entry name" value="sensory_box"/>
    <property type="match status" value="2"/>
</dbReference>
<dbReference type="CDD" id="cd00130">
    <property type="entry name" value="PAS"/>
    <property type="match status" value="2"/>
</dbReference>
<dbReference type="SMART" id="SM00448">
    <property type="entry name" value="REC"/>
    <property type="match status" value="1"/>
</dbReference>
<dbReference type="Pfam" id="PF00072">
    <property type="entry name" value="Response_reg"/>
    <property type="match status" value="1"/>
</dbReference>
<dbReference type="InterPro" id="IPR000700">
    <property type="entry name" value="PAS-assoc_C"/>
</dbReference>
<name>A0ABN6DWM3_9BACT</name>
<organism evidence="13 14">
    <name type="scientific">Desulfuromonas versatilis</name>
    <dbReference type="NCBI Taxonomy" id="2802975"/>
    <lineage>
        <taxon>Bacteria</taxon>
        <taxon>Pseudomonadati</taxon>
        <taxon>Thermodesulfobacteriota</taxon>
        <taxon>Desulfuromonadia</taxon>
        <taxon>Desulfuromonadales</taxon>
        <taxon>Desulfuromonadaceae</taxon>
        <taxon>Desulfuromonas</taxon>
    </lineage>
</organism>
<dbReference type="Pfam" id="PF01590">
    <property type="entry name" value="GAF"/>
    <property type="match status" value="1"/>
</dbReference>
<evidence type="ECO:0000256" key="5">
    <source>
        <dbReference type="ARBA" id="ARBA00022777"/>
    </source>
</evidence>
<dbReference type="InterPro" id="IPR003594">
    <property type="entry name" value="HATPase_dom"/>
</dbReference>
<comment type="catalytic activity">
    <reaction evidence="1">
        <text>ATP + protein L-histidine = ADP + protein N-phospho-L-histidine.</text>
        <dbReference type="EC" id="2.7.13.3"/>
    </reaction>
</comment>
<keyword evidence="6" id="KW-0902">Two-component regulatory system</keyword>
<dbReference type="Gene3D" id="3.30.565.10">
    <property type="entry name" value="Histidine kinase-like ATPase, C-terminal domain"/>
    <property type="match status" value="1"/>
</dbReference>
<keyword evidence="3 7" id="KW-0597">Phosphoprotein</keyword>
<dbReference type="PRINTS" id="PR00344">
    <property type="entry name" value="BCTRLSENSOR"/>
</dbReference>
<evidence type="ECO:0000256" key="7">
    <source>
        <dbReference type="PROSITE-ProRule" id="PRU00169"/>
    </source>
</evidence>
<dbReference type="SMART" id="SM00388">
    <property type="entry name" value="HisKA"/>
    <property type="match status" value="1"/>
</dbReference>
<evidence type="ECO:0000256" key="1">
    <source>
        <dbReference type="ARBA" id="ARBA00000085"/>
    </source>
</evidence>
<evidence type="ECO:0000256" key="2">
    <source>
        <dbReference type="ARBA" id="ARBA00012438"/>
    </source>
</evidence>
<dbReference type="SMART" id="SM00387">
    <property type="entry name" value="HATPase_c"/>
    <property type="match status" value="1"/>
</dbReference>
<dbReference type="Gene3D" id="3.40.50.2300">
    <property type="match status" value="1"/>
</dbReference>
<dbReference type="InterPro" id="IPR011006">
    <property type="entry name" value="CheY-like_superfamily"/>
</dbReference>
<feature type="domain" description="PAS" evidence="11">
    <location>
        <begin position="344"/>
        <end position="403"/>
    </location>
</feature>
<dbReference type="SUPFAM" id="SSF55874">
    <property type="entry name" value="ATPase domain of HSP90 chaperone/DNA topoisomerase II/histidine kinase"/>
    <property type="match status" value="1"/>
</dbReference>
<evidence type="ECO:0000313" key="14">
    <source>
        <dbReference type="Proteomes" id="UP001319827"/>
    </source>
</evidence>
<dbReference type="InterPro" id="IPR003018">
    <property type="entry name" value="GAF"/>
</dbReference>
<dbReference type="SMART" id="SM00086">
    <property type="entry name" value="PAC"/>
    <property type="match status" value="2"/>
</dbReference>
<feature type="domain" description="Histidine kinase" evidence="9">
    <location>
        <begin position="485"/>
        <end position="701"/>
    </location>
</feature>
<dbReference type="CDD" id="cd17546">
    <property type="entry name" value="REC_hyHK_CKI1_RcsC-like"/>
    <property type="match status" value="1"/>
</dbReference>
<dbReference type="InterPro" id="IPR029016">
    <property type="entry name" value="GAF-like_dom_sf"/>
</dbReference>
<evidence type="ECO:0000259" key="9">
    <source>
        <dbReference type="PROSITE" id="PS50109"/>
    </source>
</evidence>
<dbReference type="PANTHER" id="PTHR45339:SF1">
    <property type="entry name" value="HYBRID SIGNAL TRANSDUCTION HISTIDINE KINASE J"/>
    <property type="match status" value="1"/>
</dbReference>
<dbReference type="PANTHER" id="PTHR45339">
    <property type="entry name" value="HYBRID SIGNAL TRANSDUCTION HISTIDINE KINASE J"/>
    <property type="match status" value="1"/>
</dbReference>
<feature type="coiled-coil region" evidence="8">
    <location>
        <begin position="302"/>
        <end position="354"/>
    </location>
</feature>
<dbReference type="SMART" id="SM00091">
    <property type="entry name" value="PAS"/>
    <property type="match status" value="2"/>
</dbReference>
<dbReference type="InterPro" id="IPR000014">
    <property type="entry name" value="PAS"/>
</dbReference>
<dbReference type="InterPro" id="IPR001610">
    <property type="entry name" value="PAC"/>
</dbReference>
<dbReference type="InterPro" id="IPR036097">
    <property type="entry name" value="HisK_dim/P_sf"/>
</dbReference>
<evidence type="ECO:0000259" key="10">
    <source>
        <dbReference type="PROSITE" id="PS50110"/>
    </source>
</evidence>
<evidence type="ECO:0000256" key="6">
    <source>
        <dbReference type="ARBA" id="ARBA00023012"/>
    </source>
</evidence>
<reference evidence="13 14" key="2">
    <citation type="journal article" date="2021" name="Int. J. Syst. Evol. Microbiol.">
        <title>Isolation and Polyphasic Characterization of Desulfuromonas versatilis sp. Nov., an Electrogenic Bacteria Capable of Versatile Metabolism Isolated from a Graphene Oxide-Reducing Enrichment Culture.</title>
        <authorList>
            <person name="Xie L."/>
            <person name="Yoshida N."/>
            <person name="Ishii S."/>
            <person name="Meng L."/>
        </authorList>
    </citation>
    <scope>NUCLEOTIDE SEQUENCE [LARGE SCALE GENOMIC DNA]</scope>
    <source>
        <strain evidence="13 14">NIT-T3</strain>
    </source>
</reference>
<dbReference type="Proteomes" id="UP001319827">
    <property type="component" value="Chromosome"/>
</dbReference>
<feature type="domain" description="Response regulatory" evidence="10">
    <location>
        <begin position="729"/>
        <end position="848"/>
    </location>
</feature>
<dbReference type="EMBL" id="AP024355">
    <property type="protein sequence ID" value="BCR04259.1"/>
    <property type="molecule type" value="Genomic_DNA"/>
</dbReference>
<protein>
    <recommendedName>
        <fullName evidence="2">histidine kinase</fullName>
        <ecNumber evidence="2">2.7.13.3</ecNumber>
    </recommendedName>
</protein>
<dbReference type="Pfam" id="PF02518">
    <property type="entry name" value="HATPase_c"/>
    <property type="match status" value="1"/>
</dbReference>
<dbReference type="InterPro" id="IPR001789">
    <property type="entry name" value="Sig_transdc_resp-reg_receiver"/>
</dbReference>
<dbReference type="RefSeq" id="WP_221251687.1">
    <property type="nucleotide sequence ID" value="NZ_AP024355.1"/>
</dbReference>
<keyword evidence="5" id="KW-0418">Kinase</keyword>
<evidence type="ECO:0000256" key="3">
    <source>
        <dbReference type="ARBA" id="ARBA00022553"/>
    </source>
</evidence>
<dbReference type="Gene3D" id="3.30.450.40">
    <property type="match status" value="1"/>
</dbReference>
<dbReference type="PROSITE" id="PS50110">
    <property type="entry name" value="RESPONSE_REGULATORY"/>
    <property type="match status" value="1"/>
</dbReference>
<evidence type="ECO:0000259" key="12">
    <source>
        <dbReference type="PROSITE" id="PS50113"/>
    </source>
</evidence>
<dbReference type="InterPro" id="IPR035965">
    <property type="entry name" value="PAS-like_dom_sf"/>
</dbReference>
<dbReference type="Pfam" id="PF08447">
    <property type="entry name" value="PAS_3"/>
    <property type="match status" value="1"/>
</dbReference>
<dbReference type="Gene3D" id="3.30.450.20">
    <property type="entry name" value="PAS domain"/>
    <property type="match status" value="2"/>
</dbReference>
<dbReference type="PROSITE" id="PS50113">
    <property type="entry name" value="PAC"/>
    <property type="match status" value="1"/>
</dbReference>
<dbReference type="Gene3D" id="1.10.287.130">
    <property type="match status" value="1"/>
</dbReference>
<dbReference type="CDD" id="cd16922">
    <property type="entry name" value="HATPase_EvgS-ArcB-TorS-like"/>
    <property type="match status" value="1"/>
</dbReference>
<feature type="modified residue" description="4-aspartylphosphate" evidence="7">
    <location>
        <position position="778"/>
    </location>
</feature>
<evidence type="ECO:0000256" key="4">
    <source>
        <dbReference type="ARBA" id="ARBA00022679"/>
    </source>
</evidence>
<proteinExistence type="predicted"/>
<feature type="domain" description="PAS" evidence="11">
    <location>
        <begin position="202"/>
        <end position="255"/>
    </location>
</feature>
<dbReference type="SUPFAM" id="SSF52172">
    <property type="entry name" value="CheY-like"/>
    <property type="match status" value="1"/>
</dbReference>